<sequence length="761" mass="84574">IRNMVSIFEKLNDFIADPYAVKEFRNGNDYQRSNIVESFDLLAMHKLNGYYDVIMFTPHKHQIYFRLVHLPQTREKEAQRVWSAYKDRLLPILKSSQDCFTTAILSSITTIIRRNDIRSPAHIAVEVGLVDAFKGTRSLAPWLDSQSCENHSTPLHLACEMKQPATVVNLVSAGAVLTKVDDYGNTAFHIALAKNSEEILTTLCKADSGKAINIINKDGVAPLHQACKDNNVNLCKILLDNNANPFLQGKIGLPIHYALKYKSIKITELLLDQCPVLVHHVCAKHGALPLHWCKGTEEIKLLLTHETPVNVASHGGQHPLHVMVERGRLEAAMLLITAHADVCSRGQNGNSALHFAVLDDNVILVKMLLLFGANSLVKNDFGETPGLLAMRSAKPNKETIVDMFSCIGGLLPYSPVKHMDTVDGVSFNQPNARTDQLKVLCLDGGGIRGLVMTHILMVLERETGRKCRDMFDWISGTSTGGILAIALALGRSAVEAQRLYFRFKDEVFVGSRPYSSEPMEVFLKKEFGEDTTMEILKDGPKLLITAALADRKPVHLHLFRNYDLTDQISSDTKANGLQLEGESSLKQLLWKAARSSGAAPTYFRPMGSYLDGGLVSNNPTLDTLTEIHKYNKEVVRRGLGDYRKVGLVLSLGTGQVPTTRARSLDLNWSRNPISLMNTALAGSELVQMVVDVACQTSGYVVERAKAWCETMGADYFRLNPSMEQDIQLNETNNEVLLNLLWDTQVYLHDNKHLIDKIVALL</sequence>
<protein>
    <recommendedName>
        <fullName evidence="1">phospholipase A2</fullName>
        <ecNumber evidence="1">3.1.1.4</ecNumber>
    </recommendedName>
</protein>
<dbReference type="GO" id="GO:0005739">
    <property type="term" value="C:mitochondrion"/>
    <property type="evidence" value="ECO:0007669"/>
    <property type="project" value="TreeGrafter"/>
</dbReference>
<dbReference type="GO" id="GO:0047499">
    <property type="term" value="F:calcium-independent phospholipase A2 activity"/>
    <property type="evidence" value="ECO:0007669"/>
    <property type="project" value="InterPro"/>
</dbReference>
<keyword evidence="4 7" id="KW-0040">ANK repeat</keyword>
<keyword evidence="2" id="KW-0677">Repeat</keyword>
<name>H2YF34_CIOSA</name>
<dbReference type="InterPro" id="IPR047148">
    <property type="entry name" value="PLPL9"/>
</dbReference>
<dbReference type="InterPro" id="IPR002641">
    <property type="entry name" value="PNPLA_dom"/>
</dbReference>
<feature type="short sequence motif" description="DGA/G" evidence="8">
    <location>
        <begin position="611"/>
        <end position="613"/>
    </location>
</feature>
<evidence type="ECO:0000256" key="8">
    <source>
        <dbReference type="PROSITE-ProRule" id="PRU01161"/>
    </source>
</evidence>
<dbReference type="GeneTree" id="ENSGT00940000167934"/>
<keyword evidence="8" id="KW-0442">Lipid degradation</keyword>
<evidence type="ECO:0000313" key="11">
    <source>
        <dbReference type="Proteomes" id="UP000007875"/>
    </source>
</evidence>
<dbReference type="EC" id="3.1.1.4" evidence="1"/>
<evidence type="ECO:0000259" key="9">
    <source>
        <dbReference type="PROSITE" id="PS51635"/>
    </source>
</evidence>
<dbReference type="InterPro" id="IPR002110">
    <property type="entry name" value="Ankyrin_rpt"/>
</dbReference>
<dbReference type="GO" id="GO:0035965">
    <property type="term" value="P:cardiolipin acyl-chain remodeling"/>
    <property type="evidence" value="ECO:0007669"/>
    <property type="project" value="TreeGrafter"/>
</dbReference>
<reference evidence="10" key="3">
    <citation type="submission" date="2025-09" db="UniProtKB">
        <authorList>
            <consortium name="Ensembl"/>
        </authorList>
    </citation>
    <scope>IDENTIFICATION</scope>
</reference>
<dbReference type="InterPro" id="IPR036770">
    <property type="entry name" value="Ankyrin_rpt-contain_sf"/>
</dbReference>
<reference evidence="11" key="1">
    <citation type="submission" date="2003-08" db="EMBL/GenBank/DDBJ databases">
        <authorList>
            <person name="Birren B."/>
            <person name="Nusbaum C."/>
            <person name="Abebe A."/>
            <person name="Abouelleil A."/>
            <person name="Adekoya E."/>
            <person name="Ait-zahra M."/>
            <person name="Allen N."/>
            <person name="Allen T."/>
            <person name="An P."/>
            <person name="Anderson M."/>
            <person name="Anderson S."/>
            <person name="Arachchi H."/>
            <person name="Armbruster J."/>
            <person name="Bachantsang P."/>
            <person name="Baldwin J."/>
            <person name="Barry A."/>
            <person name="Bayul T."/>
            <person name="Blitshsteyn B."/>
            <person name="Bloom T."/>
            <person name="Blye J."/>
            <person name="Boguslavskiy L."/>
            <person name="Borowsky M."/>
            <person name="Boukhgalter B."/>
            <person name="Brunache A."/>
            <person name="Butler J."/>
            <person name="Calixte N."/>
            <person name="Calvo S."/>
            <person name="Camarata J."/>
            <person name="Campo K."/>
            <person name="Chang J."/>
            <person name="Cheshatsang Y."/>
            <person name="Citroen M."/>
            <person name="Collymore A."/>
            <person name="Considine T."/>
            <person name="Cook A."/>
            <person name="Cooke P."/>
            <person name="Corum B."/>
            <person name="Cuomo C."/>
            <person name="David R."/>
            <person name="Dawoe T."/>
            <person name="Degray S."/>
            <person name="Dodge S."/>
            <person name="Dooley K."/>
            <person name="Dorje P."/>
            <person name="Dorjee K."/>
            <person name="Dorris L."/>
            <person name="Duffey N."/>
            <person name="Dupes A."/>
            <person name="Elkins T."/>
            <person name="Engels R."/>
            <person name="Erickson J."/>
            <person name="Farina A."/>
            <person name="Faro S."/>
            <person name="Ferreira P."/>
            <person name="Fischer H."/>
            <person name="Fitzgerald M."/>
            <person name="Foley K."/>
            <person name="Gage D."/>
            <person name="Galagan J."/>
            <person name="Gearin G."/>
            <person name="Gnerre S."/>
            <person name="Gnirke A."/>
            <person name="Goyette A."/>
            <person name="Graham J."/>
            <person name="Grandbois E."/>
            <person name="Gyaltsen K."/>
            <person name="Hafez N."/>
            <person name="Hagopian D."/>
            <person name="Hagos B."/>
            <person name="Hall J."/>
            <person name="Hatcher B."/>
            <person name="Heller A."/>
            <person name="Higgins H."/>
            <person name="Honan T."/>
            <person name="Horn A."/>
            <person name="Houde N."/>
            <person name="Hughes L."/>
            <person name="Hulme W."/>
            <person name="Husby E."/>
            <person name="Iliev I."/>
            <person name="Jaffe D."/>
            <person name="Jones C."/>
            <person name="Kamal M."/>
            <person name="Kamat A."/>
            <person name="Kamvysselis M."/>
            <person name="Karlsson E."/>
            <person name="Kells C."/>
            <person name="Kieu A."/>
            <person name="Kisner P."/>
            <person name="Kodira C."/>
            <person name="Kulbokas E."/>
            <person name="Labutti K."/>
            <person name="Lama D."/>
            <person name="Landers T."/>
            <person name="Leger J."/>
            <person name="Levine S."/>
            <person name="Lewis D."/>
            <person name="Lewis T."/>
            <person name="Lindblad-toh K."/>
            <person name="Liu X."/>
            <person name="Lokyitsang T."/>
            <person name="Lokyitsang Y."/>
            <person name="Lucien O."/>
            <person name="Lui A."/>
            <person name="Ma L.J."/>
            <person name="Mabbitt R."/>
            <person name="Macdonald J."/>
            <person name="Maclean C."/>
            <person name="Major J."/>
            <person name="Manning J."/>
            <person name="Marabella R."/>
            <person name="Maru K."/>
            <person name="Matthews C."/>
            <person name="Mauceli E."/>
            <person name="Mccarthy M."/>
            <person name="Mcdonough S."/>
            <person name="Mcghee T."/>
            <person name="Meldrim J."/>
            <person name="Meneus L."/>
            <person name="Mesirov J."/>
            <person name="Mihalev A."/>
            <person name="Mihova T."/>
            <person name="Mikkelsen T."/>
            <person name="Mlenga V."/>
            <person name="Moru K."/>
            <person name="Mozes J."/>
            <person name="Mulrain L."/>
            <person name="Munson G."/>
            <person name="Naylor J."/>
            <person name="Newes C."/>
            <person name="Nguyen C."/>
            <person name="Nguyen N."/>
            <person name="Nguyen T."/>
            <person name="Nicol R."/>
            <person name="Nielsen C."/>
            <person name="Nizzari M."/>
            <person name="Norbu C."/>
            <person name="Norbu N."/>
            <person name="O'donnell P."/>
            <person name="Okoawo O."/>
            <person name="O'leary S."/>
            <person name="Omotosho B."/>
            <person name="O'neill K."/>
            <person name="Osman S."/>
            <person name="Parker S."/>
            <person name="Perrin D."/>
            <person name="Phunkhang P."/>
            <person name="Piqani B."/>
            <person name="Purcell S."/>
            <person name="Rachupka T."/>
            <person name="Ramasamy U."/>
            <person name="Rameau R."/>
            <person name="Ray V."/>
            <person name="Raymond C."/>
            <person name="Retta R."/>
            <person name="Richardson S."/>
            <person name="Rise C."/>
            <person name="Rodriguez J."/>
            <person name="Rogers J."/>
            <person name="Rogov P."/>
            <person name="Rutman M."/>
            <person name="Schupbach R."/>
            <person name="Seaman C."/>
            <person name="Settipalli S."/>
            <person name="Sharpe T."/>
            <person name="Sheridan J."/>
            <person name="Sherpa N."/>
            <person name="Shi J."/>
            <person name="Smirnov S."/>
            <person name="Smith C."/>
            <person name="Sougnez C."/>
            <person name="Spencer B."/>
            <person name="Stalker J."/>
            <person name="Stange-thomann N."/>
            <person name="Stavropoulos S."/>
            <person name="Stetson K."/>
            <person name="Stone C."/>
            <person name="Stone S."/>
            <person name="Stubbs M."/>
            <person name="Talamas J."/>
            <person name="Tchuinga P."/>
            <person name="Tenzing P."/>
            <person name="Tesfaye S."/>
            <person name="Theodore J."/>
            <person name="Thoulutsang Y."/>
            <person name="Topham K."/>
            <person name="Towey S."/>
            <person name="Tsamla T."/>
            <person name="Tsomo N."/>
            <person name="Vallee D."/>
            <person name="Vassiliev H."/>
            <person name="Venkataraman V."/>
            <person name="Vinson J."/>
            <person name="Vo A."/>
            <person name="Wade C."/>
            <person name="Wang S."/>
            <person name="Wangchuk T."/>
            <person name="Wangdi T."/>
            <person name="Whittaker C."/>
            <person name="Wilkinson J."/>
            <person name="Wu Y."/>
            <person name="Wyman D."/>
            <person name="Yadav S."/>
            <person name="Yang S."/>
            <person name="Yang X."/>
            <person name="Yeager S."/>
            <person name="Yee E."/>
            <person name="Young G."/>
            <person name="Zainoun J."/>
            <person name="Zembeck L."/>
            <person name="Zimmer A."/>
            <person name="Zody M."/>
            <person name="Lander E."/>
        </authorList>
    </citation>
    <scope>NUCLEOTIDE SEQUENCE [LARGE SCALE GENOMIC DNA]</scope>
</reference>
<feature type="repeat" description="ANK" evidence="7">
    <location>
        <begin position="315"/>
        <end position="347"/>
    </location>
</feature>
<dbReference type="CDD" id="cd07212">
    <property type="entry name" value="Pat_PNPLA9"/>
    <property type="match status" value="1"/>
</dbReference>
<dbReference type="PANTHER" id="PTHR24139">
    <property type="entry name" value="CALCIUM-INDEPENDENT PHOSPHOLIPASE A2"/>
    <property type="match status" value="1"/>
</dbReference>
<dbReference type="SMART" id="SM00248">
    <property type="entry name" value="ANK"/>
    <property type="match status" value="6"/>
</dbReference>
<organism evidence="10 11">
    <name type="scientific">Ciona savignyi</name>
    <name type="common">Pacific transparent sea squirt</name>
    <dbReference type="NCBI Taxonomy" id="51511"/>
    <lineage>
        <taxon>Eukaryota</taxon>
        <taxon>Metazoa</taxon>
        <taxon>Chordata</taxon>
        <taxon>Tunicata</taxon>
        <taxon>Ascidiacea</taxon>
        <taxon>Phlebobranchia</taxon>
        <taxon>Cionidae</taxon>
        <taxon>Ciona</taxon>
    </lineage>
</organism>
<feature type="short sequence motif" description="GXGXXG" evidence="8">
    <location>
        <begin position="444"/>
        <end position="449"/>
    </location>
</feature>
<evidence type="ECO:0000313" key="10">
    <source>
        <dbReference type="Ensembl" id="ENSCSAVP00000003932.1"/>
    </source>
</evidence>
<dbReference type="eggNOG" id="KOG0513">
    <property type="taxonomic scope" value="Eukaryota"/>
</dbReference>
<dbReference type="FunCoup" id="H2YF34">
    <property type="interactions" value="54"/>
</dbReference>
<dbReference type="Gene3D" id="1.25.40.20">
    <property type="entry name" value="Ankyrin repeat-containing domain"/>
    <property type="match status" value="2"/>
</dbReference>
<dbReference type="PROSITE" id="PS50088">
    <property type="entry name" value="ANK_REPEAT"/>
    <property type="match status" value="4"/>
</dbReference>
<dbReference type="Pfam" id="PF12796">
    <property type="entry name" value="Ank_2"/>
    <property type="match status" value="3"/>
</dbReference>
<evidence type="ECO:0000256" key="3">
    <source>
        <dbReference type="ARBA" id="ARBA00022801"/>
    </source>
</evidence>
<dbReference type="OMA" id="VVYSHTH"/>
<dbReference type="PANTHER" id="PTHR24139:SF34">
    <property type="entry name" value="85_88 KDA CALCIUM-INDEPENDENT PHOSPHOLIPASE A2"/>
    <property type="match status" value="1"/>
</dbReference>
<dbReference type="STRING" id="51511.ENSCSAVP00000003932"/>
<keyword evidence="11" id="KW-1185">Reference proteome</keyword>
<dbReference type="GO" id="GO:0016042">
    <property type="term" value="P:lipid catabolic process"/>
    <property type="evidence" value="ECO:0007669"/>
    <property type="project" value="UniProtKB-UniRule"/>
</dbReference>
<evidence type="ECO:0000256" key="1">
    <source>
        <dbReference type="ARBA" id="ARBA00013278"/>
    </source>
</evidence>
<dbReference type="Gene3D" id="3.40.1090.10">
    <property type="entry name" value="Cytosolic phospholipase A2 catalytic domain"/>
    <property type="match status" value="1"/>
</dbReference>
<evidence type="ECO:0000256" key="4">
    <source>
        <dbReference type="ARBA" id="ARBA00023043"/>
    </source>
</evidence>
<dbReference type="PROSITE" id="PS51635">
    <property type="entry name" value="PNPLA"/>
    <property type="match status" value="1"/>
</dbReference>
<accession>H2YF34</accession>
<proteinExistence type="predicted"/>
<reference evidence="10" key="2">
    <citation type="submission" date="2025-08" db="UniProtKB">
        <authorList>
            <consortium name="Ensembl"/>
        </authorList>
    </citation>
    <scope>IDENTIFICATION</scope>
</reference>
<feature type="short sequence motif" description="GXSXG" evidence="8">
    <location>
        <begin position="476"/>
        <end position="480"/>
    </location>
</feature>
<evidence type="ECO:0000256" key="2">
    <source>
        <dbReference type="ARBA" id="ARBA00022737"/>
    </source>
</evidence>
<keyword evidence="5 8" id="KW-0443">Lipid metabolism</keyword>
<feature type="domain" description="PNPLA" evidence="9">
    <location>
        <begin position="440"/>
        <end position="624"/>
    </location>
</feature>
<feature type="repeat" description="ANK" evidence="7">
    <location>
        <begin position="150"/>
        <end position="182"/>
    </location>
</feature>
<dbReference type="GO" id="GO:2000304">
    <property type="term" value="P:positive regulation of ceramide biosynthetic process"/>
    <property type="evidence" value="ECO:0007669"/>
    <property type="project" value="TreeGrafter"/>
</dbReference>
<feature type="repeat" description="ANK" evidence="7">
    <location>
        <begin position="348"/>
        <end position="380"/>
    </location>
</feature>
<dbReference type="InterPro" id="IPR016035">
    <property type="entry name" value="Acyl_Trfase/lysoPLipase"/>
</dbReference>
<evidence type="ECO:0000256" key="6">
    <source>
        <dbReference type="ARBA" id="ARBA00023422"/>
    </source>
</evidence>
<feature type="active site" description="Nucleophile" evidence="8">
    <location>
        <position position="478"/>
    </location>
</feature>
<dbReference type="Pfam" id="PF01734">
    <property type="entry name" value="Patatin"/>
    <property type="match status" value="1"/>
</dbReference>
<dbReference type="PROSITE" id="PS50297">
    <property type="entry name" value="ANK_REP_REGION"/>
    <property type="match status" value="2"/>
</dbReference>
<comment type="catalytic activity">
    <reaction evidence="6">
        <text>a 1,2-diacyl-sn-glycero-3-phosphocholine + H2O = a 1-acyl-sn-glycero-3-phosphocholine + a fatty acid + H(+)</text>
        <dbReference type="Rhea" id="RHEA:15801"/>
        <dbReference type="ChEBI" id="CHEBI:15377"/>
        <dbReference type="ChEBI" id="CHEBI:15378"/>
        <dbReference type="ChEBI" id="CHEBI:28868"/>
        <dbReference type="ChEBI" id="CHEBI:57643"/>
        <dbReference type="ChEBI" id="CHEBI:58168"/>
        <dbReference type="EC" id="3.1.1.4"/>
    </reaction>
    <physiologicalReaction direction="left-to-right" evidence="6">
        <dbReference type="Rhea" id="RHEA:15802"/>
    </physiologicalReaction>
</comment>
<dbReference type="Ensembl" id="ENSCSAVT00000003991.1">
    <property type="protein sequence ID" value="ENSCSAVP00000003932.1"/>
    <property type="gene ID" value="ENSCSAVG00000002328.1"/>
</dbReference>
<keyword evidence="3 8" id="KW-0378">Hydrolase</keyword>
<dbReference type="AlphaFoldDB" id="H2YF34"/>
<feature type="active site" description="Proton acceptor" evidence="8">
    <location>
        <position position="611"/>
    </location>
</feature>
<dbReference type="Proteomes" id="UP000007875">
    <property type="component" value="Unassembled WGS sequence"/>
</dbReference>
<evidence type="ECO:0000256" key="5">
    <source>
        <dbReference type="ARBA" id="ARBA00023098"/>
    </source>
</evidence>
<dbReference type="SUPFAM" id="SSF48403">
    <property type="entry name" value="Ankyrin repeat"/>
    <property type="match status" value="1"/>
</dbReference>
<dbReference type="InParanoid" id="H2YF34"/>
<dbReference type="GO" id="GO:0052816">
    <property type="term" value="F:long-chain fatty acyl-CoA hydrolase activity"/>
    <property type="evidence" value="ECO:0007669"/>
    <property type="project" value="TreeGrafter"/>
</dbReference>
<evidence type="ECO:0000256" key="7">
    <source>
        <dbReference type="PROSITE-ProRule" id="PRU00023"/>
    </source>
</evidence>
<dbReference type="SUPFAM" id="SSF52151">
    <property type="entry name" value="FabD/lysophospholipase-like"/>
    <property type="match status" value="1"/>
</dbReference>
<feature type="repeat" description="ANK" evidence="7">
    <location>
        <begin position="218"/>
        <end position="250"/>
    </location>
</feature>